<protein>
    <submittedName>
        <fullName evidence="1">Uncharacterized protein</fullName>
    </submittedName>
</protein>
<evidence type="ECO:0000313" key="2">
    <source>
        <dbReference type="Proteomes" id="UP000767291"/>
    </source>
</evidence>
<keyword evidence="2" id="KW-1185">Reference proteome</keyword>
<dbReference type="RefSeq" id="WP_209455374.1">
    <property type="nucleotide sequence ID" value="NZ_BAAACS010000017.1"/>
</dbReference>
<comment type="caution">
    <text evidence="1">The sequence shown here is derived from an EMBL/GenBank/DDBJ whole genome shotgun (WGS) entry which is preliminary data.</text>
</comment>
<organism evidence="1 2">
    <name type="scientific">Metaclostridioides mangenotii</name>
    <dbReference type="NCBI Taxonomy" id="1540"/>
    <lineage>
        <taxon>Bacteria</taxon>
        <taxon>Bacillati</taxon>
        <taxon>Bacillota</taxon>
        <taxon>Clostridia</taxon>
        <taxon>Peptostreptococcales</taxon>
        <taxon>Peptostreptococcaceae</taxon>
        <taxon>Metaclostridioides</taxon>
    </lineage>
</organism>
<evidence type="ECO:0000313" key="1">
    <source>
        <dbReference type="EMBL" id="MBP1853716.1"/>
    </source>
</evidence>
<reference evidence="1 2" key="1">
    <citation type="submission" date="2021-03" db="EMBL/GenBank/DDBJ databases">
        <title>Genomic Encyclopedia of Type Strains, Phase IV (KMG-IV): sequencing the most valuable type-strain genomes for metagenomic binning, comparative biology and taxonomic classification.</title>
        <authorList>
            <person name="Goeker M."/>
        </authorList>
    </citation>
    <scope>NUCLEOTIDE SEQUENCE [LARGE SCALE GENOMIC DNA]</scope>
    <source>
        <strain evidence="1 2">DSM 1289</strain>
    </source>
</reference>
<accession>A0ABS4E712</accession>
<proteinExistence type="predicted"/>
<dbReference type="Proteomes" id="UP000767291">
    <property type="component" value="Unassembled WGS sequence"/>
</dbReference>
<gene>
    <name evidence="1" type="ORF">J2Z43_000106</name>
</gene>
<name>A0ABS4E712_9FIRM</name>
<dbReference type="EMBL" id="JAGGJX010000001">
    <property type="protein sequence ID" value="MBP1853716.1"/>
    <property type="molecule type" value="Genomic_DNA"/>
</dbReference>
<sequence>MRFNRNNGEELNSGLLFYGTKETKRDSLGKNPKSILNDEGRLHFRYKSIREMDFKQYYGISNKLDIKVKAYYVKNIEESHIVKIDEDYFDIVKIDYDNERKYMYLYLARKRSLDD</sequence>